<feature type="region of interest" description="Disordered" evidence="1">
    <location>
        <begin position="57"/>
        <end position="128"/>
    </location>
</feature>
<evidence type="ECO:0000313" key="3">
    <source>
        <dbReference type="Proteomes" id="UP000190648"/>
    </source>
</evidence>
<proteinExistence type="predicted"/>
<keyword evidence="3" id="KW-1185">Reference proteome</keyword>
<comment type="caution">
    <text evidence="2">The sequence shown here is derived from an EMBL/GenBank/DDBJ whole genome shotgun (WGS) entry which is preliminary data.</text>
</comment>
<feature type="compositionally biased region" description="Polar residues" evidence="1">
    <location>
        <begin position="85"/>
        <end position="94"/>
    </location>
</feature>
<evidence type="ECO:0000313" key="2">
    <source>
        <dbReference type="EMBL" id="OPJ88803.1"/>
    </source>
</evidence>
<reference evidence="2 3" key="1">
    <citation type="submission" date="2016-02" db="EMBL/GenBank/DDBJ databases">
        <title>Band-tailed pigeon sequencing and assembly.</title>
        <authorList>
            <person name="Soares A.E."/>
            <person name="Novak B.J."/>
            <person name="Rice E.S."/>
            <person name="O'Connell B."/>
            <person name="Chang D."/>
            <person name="Weber S."/>
            <person name="Shapiro B."/>
        </authorList>
    </citation>
    <scope>NUCLEOTIDE SEQUENCE [LARGE SCALE GENOMIC DNA]</scope>
    <source>
        <strain evidence="2">BTP2013</strain>
        <tissue evidence="2">Blood</tissue>
    </source>
</reference>
<dbReference type="Proteomes" id="UP000190648">
    <property type="component" value="Unassembled WGS sequence"/>
</dbReference>
<dbReference type="EMBL" id="LSYS01001519">
    <property type="protein sequence ID" value="OPJ88803.1"/>
    <property type="molecule type" value="Genomic_DNA"/>
</dbReference>
<evidence type="ECO:0000256" key="1">
    <source>
        <dbReference type="SAM" id="MobiDB-lite"/>
    </source>
</evidence>
<dbReference type="AlphaFoldDB" id="A0A1V4KWA7"/>
<accession>A0A1V4KWA7</accession>
<protein>
    <submittedName>
        <fullName evidence="2">Uncharacterized protein</fullName>
    </submittedName>
</protein>
<feature type="compositionally biased region" description="Polar residues" evidence="1">
    <location>
        <begin position="1"/>
        <end position="10"/>
    </location>
</feature>
<sequence length="136" mass="15062">MSSCQETMSSKKGRDSPFHPWTSLEAGVMETPWKRDSESAAVSSQWVLQGRRLHLPFPASHQESEASTHQPCGSSRTRETGSSSAQDSASTQNKFCLGRLKSQREDGKEKRPHPPSSAHGVPDCNTRSTFNCRCLR</sequence>
<feature type="region of interest" description="Disordered" evidence="1">
    <location>
        <begin position="1"/>
        <end position="23"/>
    </location>
</feature>
<name>A0A1V4KWA7_PATFA</name>
<gene>
    <name evidence="2" type="ORF">AV530_016329</name>
</gene>
<organism evidence="2 3">
    <name type="scientific">Patagioenas fasciata monilis</name>
    <dbReference type="NCBI Taxonomy" id="372326"/>
    <lineage>
        <taxon>Eukaryota</taxon>
        <taxon>Metazoa</taxon>
        <taxon>Chordata</taxon>
        <taxon>Craniata</taxon>
        <taxon>Vertebrata</taxon>
        <taxon>Euteleostomi</taxon>
        <taxon>Archelosauria</taxon>
        <taxon>Archosauria</taxon>
        <taxon>Dinosauria</taxon>
        <taxon>Saurischia</taxon>
        <taxon>Theropoda</taxon>
        <taxon>Coelurosauria</taxon>
        <taxon>Aves</taxon>
        <taxon>Neognathae</taxon>
        <taxon>Neoaves</taxon>
        <taxon>Columbimorphae</taxon>
        <taxon>Columbiformes</taxon>
        <taxon>Columbidae</taxon>
        <taxon>Patagioenas</taxon>
    </lineage>
</organism>